<organism evidence="2 3">
    <name type="scientific">Aerophobetes bacterium</name>
    <dbReference type="NCBI Taxonomy" id="2030807"/>
    <lineage>
        <taxon>Bacteria</taxon>
        <taxon>Candidatus Aerophobota</taxon>
    </lineage>
</organism>
<evidence type="ECO:0000313" key="2">
    <source>
        <dbReference type="EMBL" id="TET48648.1"/>
    </source>
</evidence>
<dbReference type="Pfam" id="PF07883">
    <property type="entry name" value="Cupin_2"/>
    <property type="match status" value="1"/>
</dbReference>
<evidence type="ECO:0000313" key="3">
    <source>
        <dbReference type="Proteomes" id="UP000320679"/>
    </source>
</evidence>
<sequence length="133" mass="14793">MELGNWAGLHGKMETQLIVCRETTGSKQTVMGRSVFFPGAFHDPHCHLYAEELIYCLSGKAVAGGGNKEFLFTPGDVQFAAIDEIHWLRNPFDDPLEFIWVYSGAAMPNESGYSTSDLFNEAYTIVKKGEIPK</sequence>
<dbReference type="InterPro" id="IPR014710">
    <property type="entry name" value="RmlC-like_jellyroll"/>
</dbReference>
<name>A0A523V1K4_UNCAE</name>
<evidence type="ECO:0000259" key="1">
    <source>
        <dbReference type="Pfam" id="PF07883"/>
    </source>
</evidence>
<dbReference type="EMBL" id="SOJK01000010">
    <property type="protein sequence ID" value="TET48648.1"/>
    <property type="molecule type" value="Genomic_DNA"/>
</dbReference>
<dbReference type="AlphaFoldDB" id="A0A523V1K4"/>
<gene>
    <name evidence="2" type="ORF">E3J59_00305</name>
</gene>
<feature type="domain" description="Cupin type-2" evidence="1">
    <location>
        <begin position="37"/>
        <end position="102"/>
    </location>
</feature>
<protein>
    <submittedName>
        <fullName evidence="2">Cupin domain-containing protein</fullName>
    </submittedName>
</protein>
<dbReference type="InterPro" id="IPR011051">
    <property type="entry name" value="RmlC_Cupin_sf"/>
</dbReference>
<dbReference type="Gene3D" id="2.60.120.10">
    <property type="entry name" value="Jelly Rolls"/>
    <property type="match status" value="1"/>
</dbReference>
<reference evidence="2 3" key="1">
    <citation type="submission" date="2019-03" db="EMBL/GenBank/DDBJ databases">
        <title>Metabolic potential of uncultured bacteria and archaea associated with petroleum seepage in deep-sea sediments.</title>
        <authorList>
            <person name="Dong X."/>
            <person name="Hubert C."/>
        </authorList>
    </citation>
    <scope>NUCLEOTIDE SEQUENCE [LARGE SCALE GENOMIC DNA]</scope>
    <source>
        <strain evidence="2">E29_bin78</strain>
    </source>
</reference>
<dbReference type="SUPFAM" id="SSF51182">
    <property type="entry name" value="RmlC-like cupins"/>
    <property type="match status" value="1"/>
</dbReference>
<accession>A0A523V1K4</accession>
<dbReference type="Proteomes" id="UP000320679">
    <property type="component" value="Unassembled WGS sequence"/>
</dbReference>
<dbReference type="InterPro" id="IPR013096">
    <property type="entry name" value="Cupin_2"/>
</dbReference>
<proteinExistence type="predicted"/>
<comment type="caution">
    <text evidence="2">The sequence shown here is derived from an EMBL/GenBank/DDBJ whole genome shotgun (WGS) entry which is preliminary data.</text>
</comment>